<dbReference type="AlphaFoldDB" id="S8C4A1"/>
<keyword evidence="3" id="KW-1185">Reference proteome</keyword>
<reference evidence="3" key="2">
    <citation type="submission" date="2013-04" db="EMBL/GenBank/DDBJ databases">
        <title>Genomic mechanisms accounting for the adaptation to parasitism in nematode-trapping fungi.</title>
        <authorList>
            <person name="Ahren D.G."/>
        </authorList>
    </citation>
    <scope>NUCLEOTIDE SEQUENCE [LARGE SCALE GENOMIC DNA]</scope>
    <source>
        <strain evidence="3">CBS 200.50</strain>
    </source>
</reference>
<feature type="region of interest" description="Disordered" evidence="1">
    <location>
        <begin position="102"/>
        <end position="135"/>
    </location>
</feature>
<proteinExistence type="predicted"/>
<sequence length="135" mass="16289">MKNRNQNEESAKLEGEGSKSLPDEFYQELILTSLVYNRIEAFSARSPINWETIAEQFKFKTVREARQKYSQFKQRVTAAEIEGWRKKVRERDEEEGLYRDLYKERQKEMENETGQEVQEGQERSEEQEDRKDRKD</sequence>
<dbReference type="HOGENOM" id="CLU_1885683_0_0_1"/>
<dbReference type="OrthoDB" id="10643025at2759"/>
<gene>
    <name evidence="2" type="ORF">H072_3521</name>
</gene>
<evidence type="ECO:0000313" key="2">
    <source>
        <dbReference type="EMBL" id="EPS42517.1"/>
    </source>
</evidence>
<evidence type="ECO:0000256" key="1">
    <source>
        <dbReference type="SAM" id="MobiDB-lite"/>
    </source>
</evidence>
<organism evidence="2 3">
    <name type="scientific">Dactylellina haptotyla (strain CBS 200.50)</name>
    <name type="common">Nematode-trapping fungus</name>
    <name type="synonym">Monacrosporium haptotylum</name>
    <dbReference type="NCBI Taxonomy" id="1284197"/>
    <lineage>
        <taxon>Eukaryota</taxon>
        <taxon>Fungi</taxon>
        <taxon>Dikarya</taxon>
        <taxon>Ascomycota</taxon>
        <taxon>Pezizomycotina</taxon>
        <taxon>Orbiliomycetes</taxon>
        <taxon>Orbiliales</taxon>
        <taxon>Orbiliaceae</taxon>
        <taxon>Dactylellina</taxon>
    </lineage>
</organism>
<dbReference type="EMBL" id="AQGS01000111">
    <property type="protein sequence ID" value="EPS42517.1"/>
    <property type="molecule type" value="Genomic_DNA"/>
</dbReference>
<dbReference type="Proteomes" id="UP000015100">
    <property type="component" value="Unassembled WGS sequence"/>
</dbReference>
<protein>
    <submittedName>
        <fullName evidence="2">Uncharacterized protein</fullName>
    </submittedName>
</protein>
<reference evidence="2 3" key="1">
    <citation type="journal article" date="2013" name="PLoS Genet.">
        <title>Genomic mechanisms accounting for the adaptation to parasitism in nematode-trapping fungi.</title>
        <authorList>
            <person name="Meerupati T."/>
            <person name="Andersson K.M."/>
            <person name="Friman E."/>
            <person name="Kumar D."/>
            <person name="Tunlid A."/>
            <person name="Ahren D."/>
        </authorList>
    </citation>
    <scope>NUCLEOTIDE SEQUENCE [LARGE SCALE GENOMIC DNA]</scope>
    <source>
        <strain evidence="2 3">CBS 200.50</strain>
    </source>
</reference>
<name>S8C4A1_DACHA</name>
<evidence type="ECO:0000313" key="3">
    <source>
        <dbReference type="Proteomes" id="UP000015100"/>
    </source>
</evidence>
<accession>S8C4A1</accession>
<feature type="compositionally biased region" description="Basic and acidic residues" evidence="1">
    <location>
        <begin position="120"/>
        <end position="135"/>
    </location>
</feature>
<comment type="caution">
    <text evidence="2">The sequence shown here is derived from an EMBL/GenBank/DDBJ whole genome shotgun (WGS) entry which is preliminary data.</text>
</comment>